<keyword evidence="2" id="KW-1185">Reference proteome</keyword>
<proteinExistence type="predicted"/>
<evidence type="ECO:0000313" key="1">
    <source>
        <dbReference type="EMBL" id="CAH3169308.1"/>
    </source>
</evidence>
<name>A0ABN8QRD3_9CNID</name>
<feature type="non-terminal residue" evidence="1">
    <location>
        <position position="1"/>
    </location>
</feature>
<protein>
    <recommendedName>
        <fullName evidence="3">MULE transposase domain-containing protein</fullName>
    </recommendedName>
</protein>
<dbReference type="Proteomes" id="UP001159405">
    <property type="component" value="Unassembled WGS sequence"/>
</dbReference>
<sequence>ERLGVSKSPSKLNGRDYKLYNGNVECKIKYYYYEIVNKIVNPSVVPFLMNCEEENPTIISKAVPIGIQDNATFVLSADTLENRKDLFSDENGSWTMTGCKAKFYSIERDEDGKVVELDKVNSQACADVAVRGRTYICSFDTSYHKHRGKRSTHAPARKEAGGVIDTHAISSLPRYTKQIEYLTQKPSERVKKDPLASVVELQKTTFPGFIRDVVCNDLPTVMLFTDQQLNNIMKFCCHERVNQVSELGVDVTFQLGPFYVLVTSFKKTVRRVTGANNHPSCLGPVMICMTRDESTYLSFLHCLIREKPSLGEFVHVTGSDDERALTNALSAGFRNASLLFCYIHCQRNIKEKCRKLSVFVIRVAHLTRPLQTKKWVTLVKFTGRV</sequence>
<gene>
    <name evidence="1" type="ORF">PLOB_00009714</name>
</gene>
<accession>A0ABN8QRD3</accession>
<comment type="caution">
    <text evidence="1">The sequence shown here is derived from an EMBL/GenBank/DDBJ whole genome shotgun (WGS) entry which is preliminary data.</text>
</comment>
<evidence type="ECO:0000313" key="2">
    <source>
        <dbReference type="Proteomes" id="UP001159405"/>
    </source>
</evidence>
<dbReference type="EMBL" id="CALNXK010000149">
    <property type="protein sequence ID" value="CAH3169308.1"/>
    <property type="molecule type" value="Genomic_DNA"/>
</dbReference>
<organism evidence="1 2">
    <name type="scientific">Porites lobata</name>
    <dbReference type="NCBI Taxonomy" id="104759"/>
    <lineage>
        <taxon>Eukaryota</taxon>
        <taxon>Metazoa</taxon>
        <taxon>Cnidaria</taxon>
        <taxon>Anthozoa</taxon>
        <taxon>Hexacorallia</taxon>
        <taxon>Scleractinia</taxon>
        <taxon>Fungiina</taxon>
        <taxon>Poritidae</taxon>
        <taxon>Porites</taxon>
    </lineage>
</organism>
<evidence type="ECO:0008006" key="3">
    <source>
        <dbReference type="Google" id="ProtNLM"/>
    </source>
</evidence>
<reference evidence="1 2" key="1">
    <citation type="submission" date="2022-05" db="EMBL/GenBank/DDBJ databases">
        <authorList>
            <consortium name="Genoscope - CEA"/>
            <person name="William W."/>
        </authorList>
    </citation>
    <scope>NUCLEOTIDE SEQUENCE [LARGE SCALE GENOMIC DNA]</scope>
</reference>